<evidence type="ECO:0000256" key="2">
    <source>
        <dbReference type="ARBA" id="ARBA00022692"/>
    </source>
</evidence>
<evidence type="ECO:0008006" key="11">
    <source>
        <dbReference type="Google" id="ProtNLM"/>
    </source>
</evidence>
<dbReference type="Pfam" id="PF01770">
    <property type="entry name" value="Folate_carrier"/>
    <property type="match status" value="1"/>
</dbReference>
<reference evidence="9" key="1">
    <citation type="submission" date="2023-11" db="EMBL/GenBank/DDBJ databases">
        <title>Genome assemblies of two species of porcelain crab, Petrolisthes cinctipes and Petrolisthes manimaculis (Anomura: Porcellanidae).</title>
        <authorList>
            <person name="Angst P."/>
        </authorList>
    </citation>
    <scope>NUCLEOTIDE SEQUENCE</scope>
    <source>
        <strain evidence="9">PB745_02</strain>
        <tissue evidence="9">Gill</tissue>
    </source>
</reference>
<keyword evidence="7" id="KW-0813">Transport</keyword>
<comment type="caution">
    <text evidence="9">The sequence shown here is derived from an EMBL/GenBank/DDBJ whole genome shotgun (WGS) entry which is preliminary data.</text>
</comment>
<evidence type="ECO:0000256" key="7">
    <source>
        <dbReference type="PIRNR" id="PIRNR028739"/>
    </source>
</evidence>
<evidence type="ECO:0000256" key="3">
    <source>
        <dbReference type="ARBA" id="ARBA00022954"/>
    </source>
</evidence>
<dbReference type="InterPro" id="IPR002666">
    <property type="entry name" value="Folate_carrier"/>
</dbReference>
<gene>
    <name evidence="9" type="ORF">Pmani_018242</name>
</gene>
<feature type="transmembrane region" description="Helical" evidence="8">
    <location>
        <begin position="46"/>
        <end position="66"/>
    </location>
</feature>
<dbReference type="GO" id="GO:0005886">
    <property type="term" value="C:plasma membrane"/>
    <property type="evidence" value="ECO:0007669"/>
    <property type="project" value="UniProtKB-UniRule"/>
</dbReference>
<dbReference type="PIRSF" id="PIRSF028739">
    <property type="entry name" value="Folate_carrier"/>
    <property type="match status" value="1"/>
</dbReference>
<dbReference type="AlphaFoldDB" id="A0AAE1PKT9"/>
<keyword evidence="10" id="KW-1185">Reference proteome</keyword>
<organism evidence="9 10">
    <name type="scientific">Petrolisthes manimaculis</name>
    <dbReference type="NCBI Taxonomy" id="1843537"/>
    <lineage>
        <taxon>Eukaryota</taxon>
        <taxon>Metazoa</taxon>
        <taxon>Ecdysozoa</taxon>
        <taxon>Arthropoda</taxon>
        <taxon>Crustacea</taxon>
        <taxon>Multicrustacea</taxon>
        <taxon>Malacostraca</taxon>
        <taxon>Eumalacostraca</taxon>
        <taxon>Eucarida</taxon>
        <taxon>Decapoda</taxon>
        <taxon>Pleocyemata</taxon>
        <taxon>Anomura</taxon>
        <taxon>Galatheoidea</taxon>
        <taxon>Porcellanidae</taxon>
        <taxon>Petrolisthes</taxon>
    </lineage>
</organism>
<keyword evidence="5 7" id="KW-0472">Membrane</keyword>
<evidence type="ECO:0000256" key="8">
    <source>
        <dbReference type="SAM" id="Phobius"/>
    </source>
</evidence>
<dbReference type="InterPro" id="IPR036259">
    <property type="entry name" value="MFS_trans_sf"/>
</dbReference>
<keyword evidence="4 8" id="KW-1133">Transmembrane helix</keyword>
<accession>A0AAE1PKT9</accession>
<name>A0AAE1PKT9_9EUCA</name>
<dbReference type="PANTHER" id="PTHR10686:SF18">
    <property type="entry name" value="IP11787P-RELATED"/>
    <property type="match status" value="1"/>
</dbReference>
<evidence type="ECO:0000256" key="5">
    <source>
        <dbReference type="ARBA" id="ARBA00023136"/>
    </source>
</evidence>
<feature type="transmembrane region" description="Helical" evidence="8">
    <location>
        <begin position="372"/>
        <end position="394"/>
    </location>
</feature>
<evidence type="ECO:0000313" key="10">
    <source>
        <dbReference type="Proteomes" id="UP001292094"/>
    </source>
</evidence>
<dbReference type="FunFam" id="1.20.1250.20:FF:000298">
    <property type="entry name" value="Thiamine transporter"/>
    <property type="match status" value="1"/>
</dbReference>
<comment type="similarity">
    <text evidence="1 7">Belongs to the reduced folate carrier (RFC) transporter (TC 2.A.48) family.</text>
</comment>
<feature type="transmembrane region" description="Helical" evidence="8">
    <location>
        <begin position="103"/>
        <end position="121"/>
    </location>
</feature>
<evidence type="ECO:0000256" key="6">
    <source>
        <dbReference type="ARBA" id="ARBA00023180"/>
    </source>
</evidence>
<evidence type="ECO:0000256" key="4">
    <source>
        <dbReference type="ARBA" id="ARBA00022989"/>
    </source>
</evidence>
<feature type="transmembrane region" description="Helical" evidence="8">
    <location>
        <begin position="73"/>
        <end position="91"/>
    </location>
</feature>
<dbReference type="GO" id="GO:0090482">
    <property type="term" value="F:vitamin transmembrane transporter activity"/>
    <property type="evidence" value="ECO:0007669"/>
    <property type="project" value="InterPro"/>
</dbReference>
<sequence length="457" mass="52146">MDTWLRTSLLLCLYGFFKELRPSEPFLTNYLLGPQHNLTESEVYYEIYPVWTYSFLANLIVVFLFTDLLRYKPVIIFEGISYVVTWCLLLWARGVGAMQFMEFMYGIATSTEVAYYTYIYAKVAPKYFQRVTSYTRAAFLAGRFIAGVLAHVLTTTKLMDYHTLNYISLADVSVALVIACLLPPVPFSLYFHRQQYIVPTSEEERSTHITQDENKQRWTENMKKVPGLLWEDFKLAYSNKYLVKWSVWWAFATCGNYQVGNFIQPLWQELAPMDENNNLYNGLVEATQTLLSALSAFAIGYLHLNWEVFGEGTLAVISLVDGLLLVTMGLTTYISIGYINYILFRVSYQILITIASYQIAKELRADSYGLVFGINMTISLLLQSLLTLVVVQILEITPSLQFVIYGIFFLLLALAFFLLSAYTCGRLGCDGIKEAGIWDERLMGSRHEAPVGTTEAA</sequence>
<evidence type="ECO:0000256" key="1">
    <source>
        <dbReference type="ARBA" id="ARBA00005773"/>
    </source>
</evidence>
<feature type="transmembrane region" description="Helical" evidence="8">
    <location>
        <begin position="314"/>
        <end position="336"/>
    </location>
</feature>
<feature type="transmembrane region" description="Helical" evidence="8">
    <location>
        <begin position="133"/>
        <end position="154"/>
    </location>
</feature>
<dbReference type="EMBL" id="JAWZYT010001664">
    <property type="protein sequence ID" value="KAK4310179.1"/>
    <property type="molecule type" value="Genomic_DNA"/>
</dbReference>
<keyword evidence="2 8" id="KW-0812">Transmembrane</keyword>
<dbReference type="SUPFAM" id="SSF103473">
    <property type="entry name" value="MFS general substrate transporter"/>
    <property type="match status" value="1"/>
</dbReference>
<feature type="transmembrane region" description="Helical" evidence="8">
    <location>
        <begin position="400"/>
        <end position="419"/>
    </location>
</feature>
<dbReference type="NCBIfam" id="TIGR00806">
    <property type="entry name" value="rfc"/>
    <property type="match status" value="1"/>
</dbReference>
<dbReference type="GO" id="GO:0005542">
    <property type="term" value="F:folic acid binding"/>
    <property type="evidence" value="ECO:0007669"/>
    <property type="project" value="UniProtKB-KW"/>
</dbReference>
<feature type="transmembrane region" description="Helical" evidence="8">
    <location>
        <begin position="166"/>
        <end position="191"/>
    </location>
</feature>
<keyword evidence="3" id="KW-0290">Folate-binding</keyword>
<comment type="subcellular location">
    <subcellularLocation>
        <location evidence="7">Membrane</location>
        <topology evidence="7">Multi-pass membrane protein</topology>
    </subcellularLocation>
</comment>
<dbReference type="Proteomes" id="UP001292094">
    <property type="component" value="Unassembled WGS sequence"/>
</dbReference>
<keyword evidence="6" id="KW-0325">Glycoprotein</keyword>
<proteinExistence type="inferred from homology"/>
<evidence type="ECO:0000313" key="9">
    <source>
        <dbReference type="EMBL" id="KAK4310179.1"/>
    </source>
</evidence>
<dbReference type="Gene3D" id="1.20.1250.20">
    <property type="entry name" value="MFS general substrate transporter like domains"/>
    <property type="match status" value="1"/>
</dbReference>
<dbReference type="PANTHER" id="PTHR10686">
    <property type="entry name" value="FOLATE TRANSPORTER"/>
    <property type="match status" value="1"/>
</dbReference>
<protein>
    <recommendedName>
        <fullName evidence="11">Thiamine transporter 2</fullName>
    </recommendedName>
</protein>
<feature type="transmembrane region" description="Helical" evidence="8">
    <location>
        <begin position="279"/>
        <end position="302"/>
    </location>
</feature>